<keyword evidence="2" id="KW-0472">Membrane</keyword>
<sequence>MENREKQLRRVLLRTKIIVAAVALGLVVLLIGVFRMPWWLAIIFVAIGFIGNGLLAKWEDELPGGFNNPHPPKEDPLQSCRPRS</sequence>
<feature type="region of interest" description="Disordered" evidence="1">
    <location>
        <begin position="65"/>
        <end position="84"/>
    </location>
</feature>
<keyword evidence="2" id="KW-0812">Transmembrane</keyword>
<evidence type="ECO:0000256" key="2">
    <source>
        <dbReference type="SAM" id="Phobius"/>
    </source>
</evidence>
<gene>
    <name evidence="3" type="ORF">FBZ89_10163</name>
</gene>
<comment type="caution">
    <text evidence="3">The sequence shown here is derived from an EMBL/GenBank/DDBJ whole genome shotgun (WGS) entry which is preliminary data.</text>
</comment>
<feature type="transmembrane region" description="Helical" evidence="2">
    <location>
        <begin position="38"/>
        <end position="56"/>
    </location>
</feature>
<dbReference type="Proteomes" id="UP000319859">
    <property type="component" value="Unassembled WGS sequence"/>
</dbReference>
<proteinExistence type="predicted"/>
<keyword evidence="2" id="KW-1133">Transmembrane helix</keyword>
<reference evidence="3 4" key="1">
    <citation type="submission" date="2019-06" db="EMBL/GenBank/DDBJ databases">
        <title>Genomic Encyclopedia of Type Strains, Phase IV (KMG-V): Genome sequencing to study the core and pangenomes of soil and plant-associated prokaryotes.</title>
        <authorList>
            <person name="Whitman W."/>
        </authorList>
    </citation>
    <scope>NUCLEOTIDE SEQUENCE [LARGE SCALE GENOMIC DNA]</scope>
    <source>
        <strain evidence="3 4">BR 11880</strain>
    </source>
</reference>
<dbReference type="AlphaFoldDB" id="A0A560FS28"/>
<accession>A0A560FS28</accession>
<evidence type="ECO:0000313" key="4">
    <source>
        <dbReference type="Proteomes" id="UP000319859"/>
    </source>
</evidence>
<organism evidence="3 4">
    <name type="scientific">Nitrospirillum amazonense</name>
    <dbReference type="NCBI Taxonomy" id="28077"/>
    <lineage>
        <taxon>Bacteria</taxon>
        <taxon>Pseudomonadati</taxon>
        <taxon>Pseudomonadota</taxon>
        <taxon>Alphaproteobacteria</taxon>
        <taxon>Rhodospirillales</taxon>
        <taxon>Azospirillaceae</taxon>
        <taxon>Nitrospirillum</taxon>
    </lineage>
</organism>
<evidence type="ECO:0000313" key="3">
    <source>
        <dbReference type="EMBL" id="TWB24438.1"/>
    </source>
</evidence>
<name>A0A560FS28_9PROT</name>
<dbReference type="EMBL" id="VITN01000001">
    <property type="protein sequence ID" value="TWB24438.1"/>
    <property type="molecule type" value="Genomic_DNA"/>
</dbReference>
<dbReference type="RefSeq" id="WP_145748054.1">
    <property type="nucleotide sequence ID" value="NZ_VITN01000001.1"/>
</dbReference>
<feature type="transmembrane region" description="Helical" evidence="2">
    <location>
        <begin position="12"/>
        <end position="32"/>
    </location>
</feature>
<protein>
    <submittedName>
        <fullName evidence="3">Uncharacterized protein</fullName>
    </submittedName>
</protein>
<evidence type="ECO:0000256" key="1">
    <source>
        <dbReference type="SAM" id="MobiDB-lite"/>
    </source>
</evidence>